<comment type="caution">
    <text evidence="2">The sequence shown here is derived from an EMBL/GenBank/DDBJ whole genome shotgun (WGS) entry which is preliminary data.</text>
</comment>
<sequence>MASFQLLSFVLGLGLEQLVQWRYGAMGLVCLLLIGIGVRARNSAWLTTAAVLFVLLMTQA</sequence>
<keyword evidence="1" id="KW-0472">Membrane</keyword>
<organism evidence="2 3">
    <name type="scientific">Streptomyces sporangiiformans</name>
    <dbReference type="NCBI Taxonomy" id="2315329"/>
    <lineage>
        <taxon>Bacteria</taxon>
        <taxon>Bacillati</taxon>
        <taxon>Actinomycetota</taxon>
        <taxon>Actinomycetes</taxon>
        <taxon>Kitasatosporales</taxon>
        <taxon>Streptomycetaceae</taxon>
        <taxon>Streptomyces</taxon>
    </lineage>
</organism>
<protein>
    <submittedName>
        <fullName evidence="2">Uncharacterized protein</fullName>
    </submittedName>
</protein>
<reference evidence="2 3" key="1">
    <citation type="submission" date="2019-06" db="EMBL/GenBank/DDBJ databases">
        <title>Streptomyces sporangiiformans sp. nov., a novel actinomycete isolated from soil in Mount Song.</title>
        <authorList>
            <person name="Han L."/>
        </authorList>
    </citation>
    <scope>NUCLEOTIDE SEQUENCE [LARGE SCALE GENOMIC DNA]</scope>
    <source>
        <strain evidence="2 3">NEAU-SSA 1</strain>
    </source>
</reference>
<keyword evidence="3" id="KW-1185">Reference proteome</keyword>
<dbReference type="EMBL" id="VCHX02000095">
    <property type="protein sequence ID" value="TPQ22234.1"/>
    <property type="molecule type" value="Genomic_DNA"/>
</dbReference>
<keyword evidence="1" id="KW-0812">Transmembrane</keyword>
<evidence type="ECO:0000313" key="2">
    <source>
        <dbReference type="EMBL" id="TPQ22234.1"/>
    </source>
</evidence>
<feature type="transmembrane region" description="Helical" evidence="1">
    <location>
        <begin position="20"/>
        <end position="38"/>
    </location>
</feature>
<dbReference type="RefSeq" id="WP_119100214.1">
    <property type="nucleotide sequence ID" value="NZ_QXMJ01000095.1"/>
</dbReference>
<keyword evidence="1" id="KW-1133">Transmembrane helix</keyword>
<evidence type="ECO:0000313" key="3">
    <source>
        <dbReference type="Proteomes" id="UP000317378"/>
    </source>
</evidence>
<dbReference type="Proteomes" id="UP000317378">
    <property type="component" value="Unassembled WGS sequence"/>
</dbReference>
<dbReference type="AlphaFoldDB" id="A0A505DEI0"/>
<name>A0A505DEI0_9ACTN</name>
<accession>A0A505DEI0</accession>
<proteinExistence type="predicted"/>
<evidence type="ECO:0000256" key="1">
    <source>
        <dbReference type="SAM" id="Phobius"/>
    </source>
</evidence>
<gene>
    <name evidence="2" type="ORF">FGD71_010965</name>
</gene>